<dbReference type="InterPro" id="IPR014942">
    <property type="entry name" value="AbiEii"/>
</dbReference>
<evidence type="ECO:0000313" key="1">
    <source>
        <dbReference type="EMBL" id="GEP72702.1"/>
    </source>
</evidence>
<reference evidence="1 2" key="1">
    <citation type="submission" date="2019-07" db="EMBL/GenBank/DDBJ databases">
        <title>Whole genome shotgun sequence of Lactobacillus rapi NBRC 109618.</title>
        <authorList>
            <person name="Hosoyama A."/>
            <person name="Uohara A."/>
            <person name="Ohji S."/>
            <person name="Ichikawa N."/>
        </authorList>
    </citation>
    <scope>NUCLEOTIDE SEQUENCE [LARGE SCALE GENOMIC DNA]</scope>
    <source>
        <strain evidence="1 2">NBRC 109618</strain>
    </source>
</reference>
<dbReference type="AlphaFoldDB" id="A0A512PNE4"/>
<dbReference type="Proteomes" id="UP000321569">
    <property type="component" value="Unassembled WGS sequence"/>
</dbReference>
<sequence>MNDDQQIDRLRDKLKSARQQTGVDMTILLRKYFIDGFLTLLSDSKYQNRFIWKGGMVLSAITGVHERTTVDVDTLIRGLDLNPSNLTKIINEIISGRKYEGVSYQLKDVHEIQDSKDYAGQRIRINATLGKIQDTFHLDVATGERLIPEEIEYAYRPLLSKNMIPILIYRPERILAEKLQTLLVRTVFNTRMKDYYDIFILSKDELIDFRIFKIAWNEVISERHSSSEWDHWQEIMTDIHDNVTIKKYWQQYTNTNQFAKDISFDEVISICTEWFTLLGD</sequence>
<accession>A0A512PNE4</accession>
<dbReference type="STRING" id="1423795.FD12_GL002441"/>
<evidence type="ECO:0000313" key="2">
    <source>
        <dbReference type="Proteomes" id="UP000321569"/>
    </source>
</evidence>
<name>A0A512PNE4_9LACO</name>
<proteinExistence type="predicted"/>
<dbReference type="EMBL" id="BKAM01000029">
    <property type="protein sequence ID" value="GEP72702.1"/>
    <property type="molecule type" value="Genomic_DNA"/>
</dbReference>
<gene>
    <name evidence="1" type="primary">abiGII</name>
    <name evidence="1" type="ORF">LRA02_15700</name>
</gene>
<dbReference type="RefSeq" id="WP_054748478.1">
    <property type="nucleotide sequence ID" value="NZ_BKAM01000029.1"/>
</dbReference>
<protein>
    <submittedName>
        <fullName evidence="1">Abortive infection protein</fullName>
    </submittedName>
</protein>
<organism evidence="1 2">
    <name type="scientific">Lentilactobacillus rapi</name>
    <dbReference type="NCBI Taxonomy" id="481723"/>
    <lineage>
        <taxon>Bacteria</taxon>
        <taxon>Bacillati</taxon>
        <taxon>Bacillota</taxon>
        <taxon>Bacilli</taxon>
        <taxon>Lactobacillales</taxon>
        <taxon>Lactobacillaceae</taxon>
        <taxon>Lentilactobacillus</taxon>
    </lineage>
</organism>
<comment type="caution">
    <text evidence="1">The sequence shown here is derived from an EMBL/GenBank/DDBJ whole genome shotgun (WGS) entry which is preliminary data.</text>
</comment>
<dbReference type="OrthoDB" id="9808443at2"/>
<dbReference type="Pfam" id="PF08843">
    <property type="entry name" value="AbiEii"/>
    <property type="match status" value="1"/>
</dbReference>